<dbReference type="GO" id="GO:0009099">
    <property type="term" value="P:L-valine biosynthetic process"/>
    <property type="evidence" value="ECO:0007669"/>
    <property type="project" value="TreeGrafter"/>
</dbReference>
<dbReference type="PANTHER" id="PTHR18968:SF166">
    <property type="entry name" value="2-HYDROXYACYL-COA LYASE 2"/>
    <property type="match status" value="1"/>
</dbReference>
<dbReference type="Pfam" id="PF02776">
    <property type="entry name" value="TPP_enzyme_N"/>
    <property type="match status" value="1"/>
</dbReference>
<dbReference type="EMBL" id="MLJW01000252">
    <property type="protein sequence ID" value="OIQ91687.1"/>
    <property type="molecule type" value="Genomic_DNA"/>
</dbReference>
<evidence type="ECO:0000256" key="3">
    <source>
        <dbReference type="ARBA" id="ARBA00023052"/>
    </source>
</evidence>
<sequence length="552" mass="57431">MNQSVQKKRGADILIDALKLAGVGKIFSLSGNHIMSLYDAALDSSIQLIHVRHEGATVHMAESWARLTGEVGIAMVTGGPGHANAIGALCTALASETPVILLSGHAPLSELGLGAFQEFPQTAIAEPVCKASWTALSAAGLGNDLARAFRLARSGRPGPVHISLPSDLLEQVLAEGDLHALPAAVDYLSVPMHLPSATASMVVAEVHKAKRPLLITSPALCTTPGRAMVMHLQAALGAPVVGMESPRGINDPSLGAFAEVLAQADLVVLLGKPLDFTLRFGNAPVVAASCNWIVIDPDAALIVRAARGRGERLVLSAIADASNAVLALTAAAKNEAKPSHQMAWLAEVQAAISYRPAQWQGAMSNADAPMHAVDLCRVLQPVLDQHADAVFVSDGGEIGQWAQACLRAPHRVINGVCGAIGPALPFALAAQAAYPGSPVIAVIGDGTFGFHMAEFDTAVRENLPLIAVVGNDARWNAEYQIQVRTYGEARAHGCTLSPATRYDLVAVALGGHGEFVTCIDELPAAIDRAIASGKPACINVLIDGSPAPVIRR</sequence>
<dbReference type="SUPFAM" id="SSF52518">
    <property type="entry name" value="Thiamin diphosphate-binding fold (THDP-binding)"/>
    <property type="match status" value="2"/>
</dbReference>
<protein>
    <submittedName>
        <fullName evidence="6">Acetolactate synthase large subunit IlvG</fullName>
        <ecNumber evidence="6">2.2.1.6</ecNumber>
    </submittedName>
</protein>
<dbReference type="GO" id="GO:0009097">
    <property type="term" value="P:isoleucine biosynthetic process"/>
    <property type="evidence" value="ECO:0007669"/>
    <property type="project" value="TreeGrafter"/>
</dbReference>
<evidence type="ECO:0000259" key="5">
    <source>
        <dbReference type="Pfam" id="PF02776"/>
    </source>
</evidence>
<evidence type="ECO:0000259" key="4">
    <source>
        <dbReference type="Pfam" id="PF02775"/>
    </source>
</evidence>
<dbReference type="PANTHER" id="PTHR18968">
    <property type="entry name" value="THIAMINE PYROPHOSPHATE ENZYMES"/>
    <property type="match status" value="1"/>
</dbReference>
<comment type="similarity">
    <text evidence="2">Belongs to the TPP enzyme family.</text>
</comment>
<dbReference type="EC" id="2.2.1.6" evidence="6"/>
<gene>
    <name evidence="6" type="primary">ilvG_2</name>
    <name evidence="6" type="ORF">GALL_263830</name>
</gene>
<name>A0A1J5RI67_9ZZZZ</name>
<dbReference type="SUPFAM" id="SSF52467">
    <property type="entry name" value="DHS-like NAD/FAD-binding domain"/>
    <property type="match status" value="1"/>
</dbReference>
<dbReference type="Gene3D" id="3.40.50.1220">
    <property type="entry name" value="TPP-binding domain"/>
    <property type="match status" value="1"/>
</dbReference>
<accession>A0A1J5RI67</accession>
<dbReference type="InterPro" id="IPR011766">
    <property type="entry name" value="TPP_enzyme_TPP-bd"/>
</dbReference>
<keyword evidence="6" id="KW-0808">Transferase</keyword>
<comment type="cofactor">
    <cofactor evidence="1">
        <name>thiamine diphosphate</name>
        <dbReference type="ChEBI" id="CHEBI:58937"/>
    </cofactor>
</comment>
<dbReference type="InterPro" id="IPR029035">
    <property type="entry name" value="DHS-like_NAD/FAD-binding_dom"/>
</dbReference>
<dbReference type="InterPro" id="IPR029061">
    <property type="entry name" value="THDP-binding"/>
</dbReference>
<dbReference type="Pfam" id="PF02775">
    <property type="entry name" value="TPP_enzyme_C"/>
    <property type="match status" value="1"/>
</dbReference>
<dbReference type="GO" id="GO:0030976">
    <property type="term" value="F:thiamine pyrophosphate binding"/>
    <property type="evidence" value="ECO:0007669"/>
    <property type="project" value="InterPro"/>
</dbReference>
<proteinExistence type="inferred from homology"/>
<dbReference type="InterPro" id="IPR012001">
    <property type="entry name" value="Thiamin_PyroP_enz_TPP-bd_dom"/>
</dbReference>
<dbReference type="AlphaFoldDB" id="A0A1J5RI67"/>
<evidence type="ECO:0000256" key="2">
    <source>
        <dbReference type="ARBA" id="ARBA00007812"/>
    </source>
</evidence>
<comment type="caution">
    <text evidence="6">The sequence shown here is derived from an EMBL/GenBank/DDBJ whole genome shotgun (WGS) entry which is preliminary data.</text>
</comment>
<dbReference type="GO" id="GO:0003984">
    <property type="term" value="F:acetolactate synthase activity"/>
    <property type="evidence" value="ECO:0007669"/>
    <property type="project" value="UniProtKB-EC"/>
</dbReference>
<evidence type="ECO:0000256" key="1">
    <source>
        <dbReference type="ARBA" id="ARBA00001964"/>
    </source>
</evidence>
<organism evidence="6">
    <name type="scientific">mine drainage metagenome</name>
    <dbReference type="NCBI Taxonomy" id="410659"/>
    <lineage>
        <taxon>unclassified sequences</taxon>
        <taxon>metagenomes</taxon>
        <taxon>ecological metagenomes</taxon>
    </lineage>
</organism>
<dbReference type="GO" id="GO:0005948">
    <property type="term" value="C:acetolactate synthase complex"/>
    <property type="evidence" value="ECO:0007669"/>
    <property type="project" value="TreeGrafter"/>
</dbReference>
<keyword evidence="3" id="KW-0786">Thiamine pyrophosphate</keyword>
<dbReference type="GO" id="GO:0050660">
    <property type="term" value="F:flavin adenine dinucleotide binding"/>
    <property type="evidence" value="ECO:0007669"/>
    <property type="project" value="TreeGrafter"/>
</dbReference>
<feature type="domain" description="Thiamine pyrophosphate enzyme N-terminal TPP-binding" evidence="5">
    <location>
        <begin position="9"/>
        <end position="123"/>
    </location>
</feature>
<feature type="domain" description="Thiamine pyrophosphate enzyme TPP-binding" evidence="4">
    <location>
        <begin position="394"/>
        <end position="540"/>
    </location>
</feature>
<dbReference type="InterPro" id="IPR045229">
    <property type="entry name" value="TPP_enz"/>
</dbReference>
<dbReference type="CDD" id="cd07035">
    <property type="entry name" value="TPP_PYR_POX_like"/>
    <property type="match status" value="1"/>
</dbReference>
<dbReference type="Gene3D" id="3.40.50.970">
    <property type="match status" value="2"/>
</dbReference>
<evidence type="ECO:0000313" key="6">
    <source>
        <dbReference type="EMBL" id="OIQ91687.1"/>
    </source>
</evidence>
<dbReference type="FunFam" id="3.40.50.970:FF:000007">
    <property type="entry name" value="Acetolactate synthase"/>
    <property type="match status" value="1"/>
</dbReference>
<dbReference type="CDD" id="cd02004">
    <property type="entry name" value="TPP_BZL_OCoD_HPCL"/>
    <property type="match status" value="1"/>
</dbReference>
<reference evidence="6" key="1">
    <citation type="submission" date="2016-10" db="EMBL/GenBank/DDBJ databases">
        <title>Sequence of Gallionella enrichment culture.</title>
        <authorList>
            <person name="Poehlein A."/>
            <person name="Muehling M."/>
            <person name="Daniel R."/>
        </authorList>
    </citation>
    <scope>NUCLEOTIDE SEQUENCE</scope>
</reference>